<feature type="signal peptide" evidence="1">
    <location>
        <begin position="1"/>
        <end position="19"/>
    </location>
</feature>
<feature type="chain" id="PRO_5020312155" description="Outer membrane protein beta-barrel domain-containing protein" evidence="1">
    <location>
        <begin position="20"/>
        <end position="265"/>
    </location>
</feature>
<keyword evidence="1" id="KW-0732">Signal</keyword>
<dbReference type="AlphaFoldDB" id="A0A4R4E383"/>
<evidence type="ECO:0000256" key="1">
    <source>
        <dbReference type="SAM" id="SignalP"/>
    </source>
</evidence>
<gene>
    <name evidence="2" type="ORF">E0486_04450</name>
</gene>
<dbReference type="Proteomes" id="UP000295164">
    <property type="component" value="Unassembled WGS sequence"/>
</dbReference>
<dbReference type="EMBL" id="SKFH01000004">
    <property type="protein sequence ID" value="TCZ73936.1"/>
    <property type="molecule type" value="Genomic_DNA"/>
</dbReference>
<evidence type="ECO:0000313" key="2">
    <source>
        <dbReference type="EMBL" id="TCZ73936.1"/>
    </source>
</evidence>
<evidence type="ECO:0008006" key="4">
    <source>
        <dbReference type="Google" id="ProtNLM"/>
    </source>
</evidence>
<evidence type="ECO:0000313" key="3">
    <source>
        <dbReference type="Proteomes" id="UP000295164"/>
    </source>
</evidence>
<name>A0A4R4E383_9BACT</name>
<reference evidence="2 3" key="1">
    <citation type="submission" date="2019-03" db="EMBL/GenBank/DDBJ databases">
        <authorList>
            <person name="Kim M.K.M."/>
        </authorList>
    </citation>
    <scope>NUCLEOTIDE SEQUENCE [LARGE SCALE GENOMIC DNA]</scope>
    <source>
        <strain evidence="2 3">17J68-15</strain>
    </source>
</reference>
<accession>A0A4R4E383</accession>
<keyword evidence="3" id="KW-1185">Reference proteome</keyword>
<organism evidence="2 3">
    <name type="scientific">Flaviaesturariibacter aridisoli</name>
    <dbReference type="NCBI Taxonomy" id="2545761"/>
    <lineage>
        <taxon>Bacteria</taxon>
        <taxon>Pseudomonadati</taxon>
        <taxon>Bacteroidota</taxon>
        <taxon>Chitinophagia</taxon>
        <taxon>Chitinophagales</taxon>
        <taxon>Chitinophagaceae</taxon>
        <taxon>Flaviaestuariibacter</taxon>
    </lineage>
</organism>
<sequence length="265" mass="29792">MKKLIPVLCLILLSAGAFAQKEQRKEKRTEKTKKIDALIRQEEEGVLVYRKQTAFGLQLRSNGYGVFLEIGRRKTPRWTNVYAAELTEIKHGKEEKGSNTNGTFNSSYIYGKINNFYQFKLGFGREYILGQKGNKNGVAVIAFGQGGLSLGLLRPYYIDVQEGADKRAIKYESADSLKFLGLGPATILGSSGIGKGWNELQVRPGAYVKMGLRFDFNRYNERMQAVQIGFSLEGYGKGIEQLVYNDPKKLFFQLHLAYVFGGRKG</sequence>
<comment type="caution">
    <text evidence="2">The sequence shown here is derived from an EMBL/GenBank/DDBJ whole genome shotgun (WGS) entry which is preliminary data.</text>
</comment>
<proteinExistence type="predicted"/>
<protein>
    <recommendedName>
        <fullName evidence="4">Outer membrane protein beta-barrel domain-containing protein</fullName>
    </recommendedName>
</protein>
<dbReference type="RefSeq" id="WP_131850936.1">
    <property type="nucleotide sequence ID" value="NZ_SKFH01000004.1"/>
</dbReference>
<dbReference type="OrthoDB" id="1523667at2"/>